<proteinExistence type="predicted"/>
<dbReference type="PATRIC" id="fig|1423727.3.peg.1236"/>
<keyword evidence="3" id="KW-1185">Reference proteome</keyword>
<keyword evidence="1" id="KW-1133">Transmembrane helix</keyword>
<feature type="transmembrane region" description="Helical" evidence="1">
    <location>
        <begin position="48"/>
        <end position="71"/>
    </location>
</feature>
<keyword evidence="1" id="KW-0812">Transmembrane</keyword>
<comment type="caution">
    <text evidence="2">The sequence shown here is derived from an EMBL/GenBank/DDBJ whole genome shotgun (WGS) entry which is preliminary data.</text>
</comment>
<evidence type="ECO:0000313" key="3">
    <source>
        <dbReference type="Proteomes" id="UP000051672"/>
    </source>
</evidence>
<accession>A0A0R2AYS0</accession>
<dbReference type="AlphaFoldDB" id="A0A0R2AYS0"/>
<evidence type="ECO:0000256" key="1">
    <source>
        <dbReference type="SAM" id="Phobius"/>
    </source>
</evidence>
<dbReference type="STRING" id="1423727.FC34_GL001216"/>
<feature type="transmembrane region" description="Helical" evidence="1">
    <location>
        <begin position="83"/>
        <end position="113"/>
    </location>
</feature>
<gene>
    <name evidence="2" type="ORF">FC34_GL001216</name>
</gene>
<evidence type="ECO:0000313" key="2">
    <source>
        <dbReference type="EMBL" id="KRM72231.1"/>
    </source>
</evidence>
<dbReference type="Proteomes" id="UP000051672">
    <property type="component" value="Unassembled WGS sequence"/>
</dbReference>
<sequence length="125" mass="12472">MMKSKTLALTNGIVGLAGGILMLFGPFFSTGAALSDVASSTGASQTTGLAAFLTIVKIAILVLGIVGAVYYRGTDFTGTAPHVLLIVGGAVALVPFLGWAGGIVAIVGGALYLAKLKNFKADQAA</sequence>
<evidence type="ECO:0008006" key="4">
    <source>
        <dbReference type="Google" id="ProtNLM"/>
    </source>
</evidence>
<organism evidence="2 3">
    <name type="scientific">Lacticaseibacillus brantae DSM 23927</name>
    <dbReference type="NCBI Taxonomy" id="1423727"/>
    <lineage>
        <taxon>Bacteria</taxon>
        <taxon>Bacillati</taxon>
        <taxon>Bacillota</taxon>
        <taxon>Bacilli</taxon>
        <taxon>Lactobacillales</taxon>
        <taxon>Lactobacillaceae</taxon>
        <taxon>Lacticaseibacillus</taxon>
    </lineage>
</organism>
<keyword evidence="1" id="KW-0472">Membrane</keyword>
<protein>
    <recommendedName>
        <fullName evidence="4">Prophage Lp1 protein 6</fullName>
    </recommendedName>
</protein>
<reference evidence="2 3" key="1">
    <citation type="journal article" date="2015" name="Genome Announc.">
        <title>Expanding the biotechnology potential of lactobacilli through comparative genomics of 213 strains and associated genera.</title>
        <authorList>
            <person name="Sun Z."/>
            <person name="Harris H.M."/>
            <person name="McCann A."/>
            <person name="Guo C."/>
            <person name="Argimon S."/>
            <person name="Zhang W."/>
            <person name="Yang X."/>
            <person name="Jeffery I.B."/>
            <person name="Cooney J.C."/>
            <person name="Kagawa T.F."/>
            <person name="Liu W."/>
            <person name="Song Y."/>
            <person name="Salvetti E."/>
            <person name="Wrobel A."/>
            <person name="Rasinkangas P."/>
            <person name="Parkhill J."/>
            <person name="Rea M.C."/>
            <person name="O'Sullivan O."/>
            <person name="Ritari J."/>
            <person name="Douillard F.P."/>
            <person name="Paul Ross R."/>
            <person name="Yang R."/>
            <person name="Briner A.E."/>
            <person name="Felis G.E."/>
            <person name="de Vos W.M."/>
            <person name="Barrangou R."/>
            <person name="Klaenhammer T.R."/>
            <person name="Caufield P.W."/>
            <person name="Cui Y."/>
            <person name="Zhang H."/>
            <person name="O'Toole P.W."/>
        </authorList>
    </citation>
    <scope>NUCLEOTIDE SEQUENCE [LARGE SCALE GENOMIC DNA]</scope>
    <source>
        <strain evidence="2 3">DSM 23927</strain>
    </source>
</reference>
<name>A0A0R2AYS0_9LACO</name>
<dbReference type="EMBL" id="AYZQ01000002">
    <property type="protein sequence ID" value="KRM72231.1"/>
    <property type="molecule type" value="Genomic_DNA"/>
</dbReference>
<feature type="transmembrane region" description="Helical" evidence="1">
    <location>
        <begin position="7"/>
        <end position="28"/>
    </location>
</feature>